<dbReference type="EMBL" id="CDMZ01000655">
    <property type="protein sequence ID" value="CEM18795.1"/>
    <property type="molecule type" value="Genomic_DNA"/>
</dbReference>
<feature type="compositionally biased region" description="Basic and acidic residues" evidence="2">
    <location>
        <begin position="1168"/>
        <end position="1192"/>
    </location>
</feature>
<dbReference type="VEuPathDB" id="CryptoDB:Cvel_18914"/>
<feature type="coiled-coil region" evidence="1">
    <location>
        <begin position="549"/>
        <end position="604"/>
    </location>
</feature>
<sequence length="1864" mass="205848">MEGRHSSAPSCRAICWLDKEGDTAGLLACEAETQQLVNRIINTVQGRLPSTAASSISDQGETRTFVNPEMESVLSLPDRAGPPLKGTERHQSWLPDTFPLPKAPPAILSEVLAACHKAMDQEYRRAAGNTPPTNIAAQARRLVRLFSSGDASSPLAEAPSSNPPVQAGEGEDVHEEQRQEQSQKGRKQRTARVKRQRLAKTKIDQARRQKIAERAIAAEMKYRQLILDRRQLRRRRQAARERKEKARLSRLQQAIRLAEQRHQTRVARLADQDQRAEQRIQRARDAKQNAYRARLSAWSMGMLSDFDLLDTHASSQFPPMQSKGRKDLGRVKRPRGPPGVRAPPTYYRGKGKVLSHFPLLQTHDREGGGESGRRRGTRSSTNQEAGSDHTEEYLAVPLVGLQESREELLDAAANRHPLVMKAARTRERVNALVGLKRRGSRGTKNGSSQFGFGELTGRQRTRSDSIGGKEKSPSSSRNSPEQTPASPPLSVRLQLQAKLRRALEASAAAVCFSKLLDVQRLAKLKREFQRELLLNGRSAAEQSQILKEVKRAETKRKLEEKQRGAAERRKGIYEHQLKLREQKCKALMERLRENERRVEAKRCQRLRRLSLERFQKRRKQEERKKRNNALLFLRRRVHMEKIHLRAEKKDASLKALRKKRKKELLMKRAKEETNRRFHMVRKAKLDSVRYMNVVGLIEREERRKANYLRDKATMRLGCCALTLGLRRYMRDFKETLVLTPAKRNFLKQLIKTEEPQMPCASLSVAHTAAPSTVGSGGTDEEVVQKPPRADRAAAKRMLNTLYRGRALARTGKSKALDLSGMSDLEGQEEGSEEDAGRSLSKCGFFDGLEETKRGEGAEEKGTAATEEGRPAGEGQSEALEGQKTLVVFPGDSQLEESRDSVNRSQCPREMERDRRPAESKTVSLKLPEAKLSPPLPRTRTEGTMVSFSEDQKEGGENTKGQNEEKGTKADGSSPVRPFSSALATSTASAAGGGKGGDILTAKRKEEEVRQAMVKEAISDAGVQLFMQALLGRKKVRTRHLNLADLTTHLEKVEGLDATPWSTQRVNQDDGTHQSANRHFIWLFNLSLLKRRIALQALSGLASSRPLLLPLPQGDETGSADESAAKRHWTAAYRRFSALRRASLLAFGVGPSALSFGPPEGGAFPGSAAKEERTESAESKGSDGKKKGGKDGQEGGGGESLERRTSLPLLAWERGSVVGLTKGIIRDPNRIVATARKRQKEKTFNQLLRNISAASISEEEEGGAAPKSTPVRPPPNPKETFFAILASLFRHPVPRNDRMIAGVGDDNQKDKNPRTGRAKTLTGQRTGLLTVTQLLDSPALQLATTDDQGPYADPERMPSCASSASSGTSEGRGGGDASELDSVAPASSHRSKASLKRGVSPHSSSKRSQWKSEATSTATSMVSDSSEDTESDEATSRSPSTASPSTNRSKRKHRGPPSVIFPADCSDGGCILRVRPRTIDPDDILLDDSHGSIPPDALLAVCSKDAEFSLALTEEPESAAIQSLLARRRHARNRPHGYRKQAGGASRADYGSTSLPDLKLPEAMRKKIEGDQGSAKLRETVASVLSSPSLADVQKIVKAQQYAEKQFLDQMQKRQRMSALGEASLAAYETAQKKGQERSNRLKLNRNVYLPPPAQLPSNIFSKLSEDPAAFQARSQRLRKKYSEREVNGFLRGRGHRGTGPAALDLSPMRRMRSVATLRARTDDLWSGKHISRGGCSSQRMLDVREKDKGGPGAGTSNMLPPLANTNTEAEKGRARSPLEGAAVRGRSHSSPKGPGGGRGEPLSARTRLRAALSPPPWKKRLSPEQEHEARTYDFRRSSALLGEHAAKQRTVIRELENKFVHQAD</sequence>
<protein>
    <submittedName>
        <fullName evidence="3">Uncharacterized protein</fullName>
    </submittedName>
</protein>
<reference evidence="3" key="1">
    <citation type="submission" date="2014-11" db="EMBL/GenBank/DDBJ databases">
        <authorList>
            <person name="Otto D Thomas"/>
            <person name="Naeem Raeece"/>
        </authorList>
    </citation>
    <scope>NUCLEOTIDE SEQUENCE</scope>
</reference>
<feature type="region of interest" description="Disordered" evidence="2">
    <location>
        <begin position="150"/>
        <end position="208"/>
    </location>
</feature>
<feature type="region of interest" description="Disordered" evidence="2">
    <location>
        <begin position="314"/>
        <end position="392"/>
    </location>
</feature>
<feature type="region of interest" description="Disordered" evidence="2">
    <location>
        <begin position="1529"/>
        <end position="1555"/>
    </location>
</feature>
<feature type="compositionally biased region" description="Low complexity" evidence="2">
    <location>
        <begin position="1435"/>
        <end position="1446"/>
    </location>
</feature>
<keyword evidence="1" id="KW-0175">Coiled coil</keyword>
<feature type="compositionally biased region" description="Basic and acidic residues" evidence="2">
    <location>
        <begin position="849"/>
        <end position="870"/>
    </location>
</feature>
<feature type="compositionally biased region" description="Polar residues" evidence="2">
    <location>
        <begin position="1754"/>
        <end position="1767"/>
    </location>
</feature>
<feature type="compositionally biased region" description="Basic and acidic residues" evidence="2">
    <location>
        <begin position="362"/>
        <end position="373"/>
    </location>
</feature>
<feature type="compositionally biased region" description="Basic residues" evidence="2">
    <location>
        <begin position="184"/>
        <end position="200"/>
    </location>
</feature>
<accession>A0A0G4FW06</accession>
<organism evidence="3">
    <name type="scientific">Chromera velia CCMP2878</name>
    <dbReference type="NCBI Taxonomy" id="1169474"/>
    <lineage>
        <taxon>Eukaryota</taxon>
        <taxon>Sar</taxon>
        <taxon>Alveolata</taxon>
        <taxon>Colpodellida</taxon>
        <taxon>Chromeraceae</taxon>
        <taxon>Chromera</taxon>
    </lineage>
</organism>
<feature type="compositionally biased region" description="Polar residues" evidence="2">
    <location>
        <begin position="473"/>
        <end position="484"/>
    </location>
</feature>
<evidence type="ECO:0000256" key="2">
    <source>
        <dbReference type="SAM" id="MobiDB-lite"/>
    </source>
</evidence>
<feature type="compositionally biased region" description="Basic and acidic residues" evidence="2">
    <location>
        <begin position="1821"/>
        <end position="1832"/>
    </location>
</feature>
<feature type="compositionally biased region" description="Basic and acidic residues" evidence="2">
    <location>
        <begin position="895"/>
        <end position="918"/>
    </location>
</feature>
<feature type="compositionally biased region" description="Basic and acidic residues" evidence="2">
    <location>
        <begin position="949"/>
        <end position="968"/>
    </location>
</feature>
<feature type="compositionally biased region" description="Basic residues" evidence="2">
    <location>
        <begin position="1529"/>
        <end position="1538"/>
    </location>
</feature>
<feature type="region of interest" description="Disordered" evidence="2">
    <location>
        <begin position="1727"/>
        <end position="1832"/>
    </location>
</feature>
<gene>
    <name evidence="3" type="ORF">Cvel_18914</name>
</gene>
<name>A0A0G4FW06_9ALVE</name>
<feature type="compositionally biased region" description="Low complexity" evidence="2">
    <location>
        <begin position="1358"/>
        <end position="1368"/>
    </location>
</feature>
<feature type="region of interest" description="Disordered" evidence="2">
    <location>
        <begin position="1343"/>
        <end position="1462"/>
    </location>
</feature>
<feature type="region of interest" description="Disordered" evidence="2">
    <location>
        <begin position="818"/>
        <end position="998"/>
    </location>
</feature>
<feature type="region of interest" description="Disordered" evidence="2">
    <location>
        <begin position="1296"/>
        <end position="1323"/>
    </location>
</feature>
<feature type="compositionally biased region" description="Basic and acidic residues" evidence="2">
    <location>
        <begin position="461"/>
        <end position="472"/>
    </location>
</feature>
<evidence type="ECO:0000256" key="1">
    <source>
        <dbReference type="SAM" id="Coils"/>
    </source>
</evidence>
<proteinExistence type="predicted"/>
<feature type="compositionally biased region" description="Low complexity" evidence="2">
    <location>
        <begin position="979"/>
        <end position="989"/>
    </location>
</feature>
<feature type="region of interest" description="Disordered" evidence="2">
    <location>
        <begin position="433"/>
        <end position="490"/>
    </location>
</feature>
<feature type="region of interest" description="Disordered" evidence="2">
    <location>
        <begin position="1155"/>
        <end position="1201"/>
    </location>
</feature>
<feature type="coiled-coil region" evidence="1">
    <location>
        <begin position="222"/>
        <end position="293"/>
    </location>
</feature>
<feature type="region of interest" description="Disordered" evidence="2">
    <location>
        <begin position="1254"/>
        <end position="1276"/>
    </location>
</feature>
<evidence type="ECO:0000313" key="3">
    <source>
        <dbReference type="EMBL" id="CEM18795.1"/>
    </source>
</evidence>
<feature type="region of interest" description="Disordered" evidence="2">
    <location>
        <begin position="769"/>
        <end position="792"/>
    </location>
</feature>